<gene>
    <name evidence="2" type="ORF">DGG96_11660</name>
    <name evidence="3" type="ORF">ELY20_12775</name>
</gene>
<evidence type="ECO:0000313" key="3">
    <source>
        <dbReference type="EMBL" id="RUR21366.1"/>
    </source>
</evidence>
<evidence type="ECO:0000256" key="1">
    <source>
        <dbReference type="SAM" id="Phobius"/>
    </source>
</evidence>
<evidence type="ECO:0000313" key="4">
    <source>
        <dbReference type="Proteomes" id="UP000247152"/>
    </source>
</evidence>
<organism evidence="2 4">
    <name type="scientific">Legionella qingyii</name>
    <dbReference type="NCBI Taxonomy" id="2184757"/>
    <lineage>
        <taxon>Bacteria</taxon>
        <taxon>Pseudomonadati</taxon>
        <taxon>Pseudomonadota</taxon>
        <taxon>Gammaproteobacteria</taxon>
        <taxon>Legionellales</taxon>
        <taxon>Legionellaceae</taxon>
        <taxon>Legionella</taxon>
    </lineage>
</organism>
<dbReference type="OrthoDB" id="21707at2"/>
<reference evidence="2 4" key="1">
    <citation type="submission" date="2018-05" db="EMBL/GenBank/DDBJ databases">
        <title>Legionella qingyii sp.nov., whole genome shotgun sequence.</title>
        <authorList>
            <person name="Wu H."/>
            <person name="Zhu Q."/>
            <person name="Hu C."/>
        </authorList>
    </citation>
    <scope>NUCLEOTIDE SEQUENCE [LARGE SCALE GENOMIC DNA]</scope>
    <source>
        <strain evidence="2 4">HEB18</strain>
    </source>
</reference>
<proteinExistence type="predicted"/>
<keyword evidence="1" id="KW-1133">Transmembrane helix</keyword>
<dbReference type="Proteomes" id="UP000247152">
    <property type="component" value="Unassembled WGS sequence"/>
</dbReference>
<keyword evidence="1" id="KW-0472">Membrane</keyword>
<dbReference type="RefSeq" id="WP_110142838.1">
    <property type="nucleotide sequence ID" value="NZ_QHJG01000018.1"/>
</dbReference>
<feature type="transmembrane region" description="Helical" evidence="1">
    <location>
        <begin position="44"/>
        <end position="63"/>
    </location>
</feature>
<keyword evidence="5" id="KW-1185">Reference proteome</keyword>
<comment type="caution">
    <text evidence="2">The sequence shown here is derived from an EMBL/GenBank/DDBJ whole genome shotgun (WGS) entry which is preliminary data.</text>
</comment>
<evidence type="ECO:0000313" key="5">
    <source>
        <dbReference type="Proteomes" id="UP000287374"/>
    </source>
</evidence>
<keyword evidence="1" id="KW-0812">Transmembrane</keyword>
<sequence length="71" mass="8217">MCSLRDIVISFAGAEFFHTISHILLPYFITLPIDMKFMQLTATFNYWTIAINAVITIALLWWAHKLKKNAT</sequence>
<dbReference type="EMBL" id="QHJG01000018">
    <property type="protein sequence ID" value="PWY55430.1"/>
    <property type="molecule type" value="Genomic_DNA"/>
</dbReference>
<name>A0A317U4W8_9GAMM</name>
<accession>A0A317U4W8</accession>
<dbReference type="AlphaFoldDB" id="A0A317U4W8"/>
<protein>
    <submittedName>
        <fullName evidence="2">Uncharacterized protein</fullName>
    </submittedName>
</protein>
<feature type="transmembrane region" description="Helical" evidence="1">
    <location>
        <begin position="7"/>
        <end position="29"/>
    </location>
</feature>
<reference evidence="3 5" key="2">
    <citation type="submission" date="2018-12" db="EMBL/GenBank/DDBJ databases">
        <title>Legionella sp,whole genome shotgun sequence.</title>
        <authorList>
            <person name="Wu H."/>
        </authorList>
    </citation>
    <scope>NUCLEOTIDE SEQUENCE [LARGE SCALE GENOMIC DNA]</scope>
    <source>
        <strain evidence="3">Km489</strain>
        <strain evidence="5">km489</strain>
    </source>
</reference>
<dbReference type="Proteomes" id="UP000287374">
    <property type="component" value="Unassembled WGS sequence"/>
</dbReference>
<evidence type="ECO:0000313" key="2">
    <source>
        <dbReference type="EMBL" id="PWY55430.1"/>
    </source>
</evidence>
<dbReference type="EMBL" id="RZGX01000017">
    <property type="protein sequence ID" value="RUR21366.1"/>
    <property type="molecule type" value="Genomic_DNA"/>
</dbReference>